<name>A0A3N4IG98_ASCIM</name>
<feature type="region of interest" description="Disordered" evidence="2">
    <location>
        <begin position="108"/>
        <end position="332"/>
    </location>
</feature>
<evidence type="ECO:0000313" key="3">
    <source>
        <dbReference type="EMBL" id="RPA80684.1"/>
    </source>
</evidence>
<dbReference type="Proteomes" id="UP000275078">
    <property type="component" value="Unassembled WGS sequence"/>
</dbReference>
<feature type="coiled-coil region" evidence="1">
    <location>
        <begin position="30"/>
        <end position="57"/>
    </location>
</feature>
<feature type="compositionally biased region" description="Low complexity" evidence="2">
    <location>
        <begin position="152"/>
        <end position="171"/>
    </location>
</feature>
<proteinExistence type="predicted"/>
<reference evidence="3 4" key="1">
    <citation type="journal article" date="2018" name="Nat. Ecol. Evol.">
        <title>Pezizomycetes genomes reveal the molecular basis of ectomycorrhizal truffle lifestyle.</title>
        <authorList>
            <person name="Murat C."/>
            <person name="Payen T."/>
            <person name="Noel B."/>
            <person name="Kuo A."/>
            <person name="Morin E."/>
            <person name="Chen J."/>
            <person name="Kohler A."/>
            <person name="Krizsan K."/>
            <person name="Balestrini R."/>
            <person name="Da Silva C."/>
            <person name="Montanini B."/>
            <person name="Hainaut M."/>
            <person name="Levati E."/>
            <person name="Barry K.W."/>
            <person name="Belfiori B."/>
            <person name="Cichocki N."/>
            <person name="Clum A."/>
            <person name="Dockter R.B."/>
            <person name="Fauchery L."/>
            <person name="Guy J."/>
            <person name="Iotti M."/>
            <person name="Le Tacon F."/>
            <person name="Lindquist E.A."/>
            <person name="Lipzen A."/>
            <person name="Malagnac F."/>
            <person name="Mello A."/>
            <person name="Molinier V."/>
            <person name="Miyauchi S."/>
            <person name="Poulain J."/>
            <person name="Riccioni C."/>
            <person name="Rubini A."/>
            <person name="Sitrit Y."/>
            <person name="Splivallo R."/>
            <person name="Traeger S."/>
            <person name="Wang M."/>
            <person name="Zifcakova L."/>
            <person name="Wipf D."/>
            <person name="Zambonelli A."/>
            <person name="Paolocci F."/>
            <person name="Nowrousian M."/>
            <person name="Ottonello S."/>
            <person name="Baldrian P."/>
            <person name="Spatafora J.W."/>
            <person name="Henrissat B."/>
            <person name="Nagy L.G."/>
            <person name="Aury J.M."/>
            <person name="Wincker P."/>
            <person name="Grigoriev I.V."/>
            <person name="Bonfante P."/>
            <person name="Martin F.M."/>
        </authorList>
    </citation>
    <scope>NUCLEOTIDE SEQUENCE [LARGE SCALE GENOMIC DNA]</scope>
    <source>
        <strain evidence="3 4">RN42</strain>
    </source>
</reference>
<organism evidence="3 4">
    <name type="scientific">Ascobolus immersus RN42</name>
    <dbReference type="NCBI Taxonomy" id="1160509"/>
    <lineage>
        <taxon>Eukaryota</taxon>
        <taxon>Fungi</taxon>
        <taxon>Dikarya</taxon>
        <taxon>Ascomycota</taxon>
        <taxon>Pezizomycotina</taxon>
        <taxon>Pezizomycetes</taxon>
        <taxon>Pezizales</taxon>
        <taxon>Ascobolaceae</taxon>
        <taxon>Ascobolus</taxon>
    </lineage>
</organism>
<dbReference type="AlphaFoldDB" id="A0A3N4IG98"/>
<evidence type="ECO:0000256" key="1">
    <source>
        <dbReference type="SAM" id="Coils"/>
    </source>
</evidence>
<feature type="compositionally biased region" description="Polar residues" evidence="2">
    <location>
        <begin position="224"/>
        <end position="236"/>
    </location>
</feature>
<gene>
    <name evidence="3" type="ORF">BJ508DRAFT_124510</name>
</gene>
<evidence type="ECO:0000313" key="4">
    <source>
        <dbReference type="Proteomes" id="UP000275078"/>
    </source>
</evidence>
<feature type="compositionally biased region" description="Polar residues" evidence="2">
    <location>
        <begin position="127"/>
        <end position="140"/>
    </location>
</feature>
<accession>A0A3N4IG98</accession>
<evidence type="ECO:0000256" key="2">
    <source>
        <dbReference type="SAM" id="MobiDB-lite"/>
    </source>
</evidence>
<protein>
    <submittedName>
        <fullName evidence="3">Uncharacterized protein</fullName>
    </submittedName>
</protein>
<keyword evidence="4" id="KW-1185">Reference proteome</keyword>
<keyword evidence="1" id="KW-0175">Coiled coil</keyword>
<feature type="compositionally biased region" description="Basic and acidic residues" evidence="2">
    <location>
        <begin position="188"/>
        <end position="201"/>
    </location>
</feature>
<dbReference type="EMBL" id="ML119685">
    <property type="protein sequence ID" value="RPA80684.1"/>
    <property type="molecule type" value="Genomic_DNA"/>
</dbReference>
<sequence>MGANDNDEVQDAINNAEGWMKECQKLDGLIQTIEVQLETYKQNKRDALIQKERAEAAVIEALRRRNAAVPPSLAIDEHSFDTEMSDVRTVYKRLVEGEHNIFGKDFNGSNKRARVNGGTLDAHLSTGEGNLSDVSMSGRTPHSPLSPVSPITASFSQQSTSTMTTASQAQTPVGRGRGMPPKTPAQRSFEEAKRERDESLGNKRRARAEDFDEDWTPNRKPASSRGTSKASTTTRSEQAERTENITYVQSPAKKPWEKDFQPILGKRSRDSDAQPATDDEDPNKRARSVSSFASGEHGYDSDAPPPAPTSAEWLASQGPPPHSNLPSGKPSFFSRRFISKHLGGNEMRDISNVSAAKQATQVHPVPGYFGKRTPSPEIL</sequence>